<reference evidence="3 4" key="1">
    <citation type="submission" date="2019-02" db="EMBL/GenBank/DDBJ databases">
        <title>Deep-cultivation of Planctomycetes and their phenomic and genomic characterization uncovers novel biology.</title>
        <authorList>
            <person name="Wiegand S."/>
            <person name="Jogler M."/>
            <person name="Boedeker C."/>
            <person name="Pinto D."/>
            <person name="Vollmers J."/>
            <person name="Rivas-Marin E."/>
            <person name="Kohn T."/>
            <person name="Peeters S.H."/>
            <person name="Heuer A."/>
            <person name="Rast P."/>
            <person name="Oberbeckmann S."/>
            <person name="Bunk B."/>
            <person name="Jeske O."/>
            <person name="Meyerdierks A."/>
            <person name="Storesund J.E."/>
            <person name="Kallscheuer N."/>
            <person name="Luecker S."/>
            <person name="Lage O.M."/>
            <person name="Pohl T."/>
            <person name="Merkel B.J."/>
            <person name="Hornburger P."/>
            <person name="Mueller R.-W."/>
            <person name="Bruemmer F."/>
            <person name="Labrenz M."/>
            <person name="Spormann A.M."/>
            <person name="Op den Camp H."/>
            <person name="Overmann J."/>
            <person name="Amann R."/>
            <person name="Jetten M.S.M."/>
            <person name="Mascher T."/>
            <person name="Medema M.H."/>
            <person name="Devos D.P."/>
            <person name="Kaster A.-K."/>
            <person name="Ovreas L."/>
            <person name="Rohde M."/>
            <person name="Galperin M.Y."/>
            <person name="Jogler C."/>
        </authorList>
    </citation>
    <scope>NUCLEOTIDE SEQUENCE [LARGE SCALE GENOMIC DNA]</scope>
    <source>
        <strain evidence="3 4">Spb1</strain>
    </source>
</reference>
<organism evidence="3 4">
    <name type="scientific">Planctopirus ephydatiae</name>
    <dbReference type="NCBI Taxonomy" id="2528019"/>
    <lineage>
        <taxon>Bacteria</taxon>
        <taxon>Pseudomonadati</taxon>
        <taxon>Planctomycetota</taxon>
        <taxon>Planctomycetia</taxon>
        <taxon>Planctomycetales</taxon>
        <taxon>Planctomycetaceae</taxon>
        <taxon>Planctopirus</taxon>
    </lineage>
</organism>
<dbReference type="GO" id="GO:0005829">
    <property type="term" value="C:cytosol"/>
    <property type="evidence" value="ECO:0007669"/>
    <property type="project" value="TreeGrafter"/>
</dbReference>
<dbReference type="KEGG" id="peh:Spb1_13300"/>
<keyword evidence="4" id="KW-1185">Reference proteome</keyword>
<gene>
    <name evidence="3" type="primary">yhdN</name>
    <name evidence="3" type="ORF">Spb1_13300</name>
</gene>
<dbReference type="PANTHER" id="PTHR43364:SF4">
    <property type="entry name" value="NAD(P)-LINKED OXIDOREDUCTASE SUPERFAMILY PROTEIN"/>
    <property type="match status" value="1"/>
</dbReference>
<dbReference type="GO" id="GO:0016491">
    <property type="term" value="F:oxidoreductase activity"/>
    <property type="evidence" value="ECO:0007669"/>
    <property type="project" value="UniProtKB-KW"/>
</dbReference>
<keyword evidence="1 3" id="KW-0560">Oxidoreductase</keyword>
<dbReference type="CDD" id="cd19084">
    <property type="entry name" value="AKR_AKR11B1-like"/>
    <property type="match status" value="1"/>
</dbReference>
<dbReference type="Proteomes" id="UP000315349">
    <property type="component" value="Chromosome"/>
</dbReference>
<feature type="domain" description="NADP-dependent oxidoreductase" evidence="2">
    <location>
        <begin position="33"/>
        <end position="326"/>
    </location>
</feature>
<dbReference type="InterPro" id="IPR036812">
    <property type="entry name" value="NAD(P)_OxRdtase_dom_sf"/>
</dbReference>
<name>A0A518GL89_9PLAN</name>
<dbReference type="Pfam" id="PF00248">
    <property type="entry name" value="Aldo_ket_red"/>
    <property type="match status" value="1"/>
</dbReference>
<dbReference type="InterPro" id="IPR020471">
    <property type="entry name" value="AKR"/>
</dbReference>
<dbReference type="RefSeq" id="WP_246128369.1">
    <property type="nucleotide sequence ID" value="NZ_CP036299.1"/>
</dbReference>
<dbReference type="EMBL" id="CP036299">
    <property type="protein sequence ID" value="QDV29425.1"/>
    <property type="molecule type" value="Genomic_DNA"/>
</dbReference>
<evidence type="ECO:0000313" key="4">
    <source>
        <dbReference type="Proteomes" id="UP000315349"/>
    </source>
</evidence>
<dbReference type="SUPFAM" id="SSF51430">
    <property type="entry name" value="NAD(P)-linked oxidoreductase"/>
    <property type="match status" value="1"/>
</dbReference>
<evidence type="ECO:0000256" key="1">
    <source>
        <dbReference type="ARBA" id="ARBA00023002"/>
    </source>
</evidence>
<dbReference type="AlphaFoldDB" id="A0A518GL89"/>
<sequence>MSAPTDSSVSSQPGPVLPELRTLGATNIRVTAIAMGCWPIAGITTQGVTRPRSLATLQAAFDAGINFFDTAYCYGYDGESERLIAEALGHVRDKIVIASKGGIHWSADRVQVKDGRPETIVRQCEESLQRLGTDVIDLYYLHSPDPQVPVEISAEAFVRLLEQGKIRSAGLSNATLEQLSAFHRVCRLAAYQPRYNMVQREIEQSQLPWCRENHVSCIVYWPLMKGLLAGHYPREHVFPPTDSRHKYAVFQGQEWQRNQDLLDELKAIARRCQLSVARLVLQWTIHQAGITSALCGAHRPEQIQENAFAMAGKLNHETLTEIESAIAMRPA</sequence>
<evidence type="ECO:0000259" key="2">
    <source>
        <dbReference type="Pfam" id="PF00248"/>
    </source>
</evidence>
<dbReference type="PRINTS" id="PR00069">
    <property type="entry name" value="ALDKETRDTASE"/>
</dbReference>
<dbReference type="EC" id="1.1.1.-" evidence="3"/>
<dbReference type="InterPro" id="IPR023210">
    <property type="entry name" value="NADP_OxRdtase_dom"/>
</dbReference>
<dbReference type="PANTHER" id="PTHR43364">
    <property type="entry name" value="NADH-SPECIFIC METHYLGLYOXAL REDUCTASE-RELATED"/>
    <property type="match status" value="1"/>
</dbReference>
<proteinExistence type="predicted"/>
<protein>
    <submittedName>
        <fullName evidence="3">General stress protein 69</fullName>
        <ecNumber evidence="3">1.1.1.-</ecNumber>
    </submittedName>
</protein>
<evidence type="ECO:0000313" key="3">
    <source>
        <dbReference type="EMBL" id="QDV29425.1"/>
    </source>
</evidence>
<dbReference type="Gene3D" id="3.20.20.100">
    <property type="entry name" value="NADP-dependent oxidoreductase domain"/>
    <property type="match status" value="1"/>
</dbReference>
<dbReference type="InterPro" id="IPR050523">
    <property type="entry name" value="AKR_Detox_Biosynth"/>
</dbReference>
<accession>A0A518GL89</accession>